<dbReference type="InterPro" id="IPR021631">
    <property type="entry name" value="DUF3238"/>
</dbReference>
<dbReference type="Pfam" id="PF11579">
    <property type="entry name" value="DUF3238"/>
    <property type="match status" value="1"/>
</dbReference>
<comment type="caution">
    <text evidence="1">The sequence shown here is derived from an EMBL/GenBank/DDBJ whole genome shotgun (WGS) entry which is preliminary data.</text>
</comment>
<proteinExistence type="predicted"/>
<name>A0ABV9MPX9_9MICC</name>
<accession>A0ABV9MPX9</accession>
<protein>
    <submittedName>
        <fullName evidence="1">DUF3238 domain-containing protein</fullName>
    </submittedName>
</protein>
<reference evidence="2" key="1">
    <citation type="journal article" date="2019" name="Int. J. Syst. Evol. Microbiol.">
        <title>The Global Catalogue of Microorganisms (GCM) 10K type strain sequencing project: providing services to taxonomists for standard genome sequencing and annotation.</title>
        <authorList>
            <consortium name="The Broad Institute Genomics Platform"/>
            <consortium name="The Broad Institute Genome Sequencing Center for Infectious Disease"/>
            <person name="Wu L."/>
            <person name="Ma J."/>
        </authorList>
    </citation>
    <scope>NUCLEOTIDE SEQUENCE [LARGE SCALE GENOMIC DNA]</scope>
    <source>
        <strain evidence="2">CGMCC 1.12849</strain>
    </source>
</reference>
<sequence>MGDPNDPIEEVPVSGDSVGYEVEVASTLATKASFSPILAVASTATTVTIAAPAETNVKDVISYDSSGLQIAQPASQTQNSNGSITISRSDANALLGIELEEDGETSGITVPLANAAAAKRNNWTEFYYTTFIPEKYAPIPSACKVTSGNYGVTKHGGNNRSWKNLNNAAAYESYKTVAGVKVDWARGKVYNIALVSASTGYNDAGTLKSKKQASTKGIKFYKPVRQTGYVSWSVEHYVANPLCPGAGAIRYSGNTKMYRSGAIKINYGRTQVPNHEMYARTNLKGKWSNINRLTRKDFKCLSVPCGNNNYKRTMNLPIR</sequence>
<dbReference type="RefSeq" id="WP_346059187.1">
    <property type="nucleotide sequence ID" value="NZ_BAAAVQ010000034.1"/>
</dbReference>
<dbReference type="EMBL" id="JBHSHE010000091">
    <property type="protein sequence ID" value="MFC4718026.1"/>
    <property type="molecule type" value="Genomic_DNA"/>
</dbReference>
<gene>
    <name evidence="1" type="ORF">ACFO7V_18050</name>
</gene>
<dbReference type="Proteomes" id="UP001595884">
    <property type="component" value="Unassembled WGS sequence"/>
</dbReference>
<organism evidence="1 2">
    <name type="scientific">Glutamicibacter bergerei</name>
    <dbReference type="NCBI Taxonomy" id="256702"/>
    <lineage>
        <taxon>Bacteria</taxon>
        <taxon>Bacillati</taxon>
        <taxon>Actinomycetota</taxon>
        <taxon>Actinomycetes</taxon>
        <taxon>Micrococcales</taxon>
        <taxon>Micrococcaceae</taxon>
        <taxon>Glutamicibacter</taxon>
    </lineage>
</organism>
<evidence type="ECO:0000313" key="2">
    <source>
        <dbReference type="Proteomes" id="UP001595884"/>
    </source>
</evidence>
<keyword evidence="2" id="KW-1185">Reference proteome</keyword>
<evidence type="ECO:0000313" key="1">
    <source>
        <dbReference type="EMBL" id="MFC4718026.1"/>
    </source>
</evidence>